<organism evidence="2 3">
    <name type="scientific">Tigheibacillus halophilus</name>
    <dbReference type="NCBI Taxonomy" id="361280"/>
    <lineage>
        <taxon>Bacteria</taxon>
        <taxon>Bacillati</taxon>
        <taxon>Bacillota</taxon>
        <taxon>Bacilli</taxon>
        <taxon>Bacillales</taxon>
        <taxon>Bacillaceae</taxon>
        <taxon>Tigheibacillus</taxon>
    </lineage>
</organism>
<dbReference type="EC" id="1.5.1.3" evidence="2"/>
<sequence>MIALLLAMDRNQVIGLNGDMPWHLPKDLAFF</sequence>
<dbReference type="Pfam" id="PF00186">
    <property type="entry name" value="DHFR_1"/>
    <property type="match status" value="1"/>
</dbReference>
<dbReference type="SUPFAM" id="SSF53597">
    <property type="entry name" value="Dihydrofolate reductase-like"/>
    <property type="match status" value="1"/>
</dbReference>
<evidence type="ECO:0000313" key="2">
    <source>
        <dbReference type="EMBL" id="MDY0396606.1"/>
    </source>
</evidence>
<protein>
    <submittedName>
        <fullName evidence="2">Dihydrofolate reductase</fullName>
        <ecNumber evidence="2">1.5.1.3</ecNumber>
    </submittedName>
</protein>
<dbReference type="InterPro" id="IPR001796">
    <property type="entry name" value="DHFR_dom"/>
</dbReference>
<dbReference type="Proteomes" id="UP001281447">
    <property type="component" value="Unassembled WGS sequence"/>
</dbReference>
<dbReference type="Gene3D" id="3.40.430.10">
    <property type="entry name" value="Dihydrofolate Reductase, subunit A"/>
    <property type="match status" value="1"/>
</dbReference>
<evidence type="ECO:0000259" key="1">
    <source>
        <dbReference type="PROSITE" id="PS51330"/>
    </source>
</evidence>
<feature type="domain" description="DHFR" evidence="1">
    <location>
        <begin position="1"/>
        <end position="31"/>
    </location>
</feature>
<dbReference type="InterPro" id="IPR024072">
    <property type="entry name" value="DHFR-like_dom_sf"/>
</dbReference>
<reference evidence="2 3" key="1">
    <citation type="submission" date="2023-10" db="EMBL/GenBank/DDBJ databases">
        <title>Virgibacillus halophilus 5B73C genome.</title>
        <authorList>
            <person name="Miliotis G."/>
            <person name="Sengupta P."/>
            <person name="Hameed A."/>
            <person name="Chuvochina M."/>
            <person name="Mcdonagh F."/>
            <person name="Simpson A.C."/>
            <person name="Singh N.K."/>
            <person name="Rekha P.D."/>
            <person name="Raman K."/>
            <person name="Hugenholtz P."/>
            <person name="Venkateswaran K."/>
        </authorList>
    </citation>
    <scope>NUCLEOTIDE SEQUENCE [LARGE SCALE GENOMIC DNA]</scope>
    <source>
        <strain evidence="2 3">5B73C</strain>
    </source>
</reference>
<keyword evidence="2" id="KW-0560">Oxidoreductase</keyword>
<evidence type="ECO:0000313" key="3">
    <source>
        <dbReference type="Proteomes" id="UP001281447"/>
    </source>
</evidence>
<dbReference type="GO" id="GO:0004146">
    <property type="term" value="F:dihydrofolate reductase activity"/>
    <property type="evidence" value="ECO:0007669"/>
    <property type="project" value="UniProtKB-EC"/>
</dbReference>
<name>A0ABU5CB93_9BACI</name>
<comment type="caution">
    <text evidence="2">The sequence shown here is derived from an EMBL/GenBank/DDBJ whole genome shotgun (WGS) entry which is preliminary data.</text>
</comment>
<accession>A0ABU5CB93</accession>
<dbReference type="EMBL" id="JAWDIP010000004">
    <property type="protein sequence ID" value="MDY0396606.1"/>
    <property type="molecule type" value="Genomic_DNA"/>
</dbReference>
<dbReference type="PROSITE" id="PS51330">
    <property type="entry name" value="DHFR_2"/>
    <property type="match status" value="1"/>
</dbReference>
<proteinExistence type="predicted"/>
<gene>
    <name evidence="2" type="ORF">RWE15_22770</name>
</gene>
<keyword evidence="3" id="KW-1185">Reference proteome</keyword>